<feature type="domain" description="ABM" evidence="1">
    <location>
        <begin position="65"/>
        <end position="163"/>
    </location>
</feature>
<dbReference type="InterPro" id="IPR007138">
    <property type="entry name" value="ABM_dom"/>
</dbReference>
<dbReference type="Proteomes" id="UP000054099">
    <property type="component" value="Unassembled WGS sequence"/>
</dbReference>
<dbReference type="PANTHER" id="PTHR34474">
    <property type="entry name" value="SIGNAL TRANSDUCTION PROTEIN TRAP"/>
    <property type="match status" value="1"/>
</dbReference>
<dbReference type="Gene3D" id="3.30.70.100">
    <property type="match status" value="1"/>
</dbReference>
<comment type="caution">
    <text evidence="2">The sequence shown here is derived from an EMBL/GenBank/DDBJ whole genome shotgun (WGS) entry which is preliminary data.</text>
</comment>
<evidence type="ECO:0000313" key="3">
    <source>
        <dbReference type="Proteomes" id="UP000054099"/>
    </source>
</evidence>
<dbReference type="InterPro" id="IPR011008">
    <property type="entry name" value="Dimeric_a/b-barrel"/>
</dbReference>
<dbReference type="PANTHER" id="PTHR34474:SF2">
    <property type="entry name" value="SIGNAL TRANSDUCTION PROTEIN TRAP"/>
    <property type="match status" value="1"/>
</dbReference>
<dbReference type="InterPro" id="IPR050404">
    <property type="entry name" value="Heme-degrading_MO"/>
</dbReference>
<evidence type="ECO:0000313" key="2">
    <source>
        <dbReference type="EMBL" id="KSU84113.1"/>
    </source>
</evidence>
<organism evidence="2 3">
    <name type="scientific">Fictibacillus enclensis</name>
    <dbReference type="NCBI Taxonomy" id="1017270"/>
    <lineage>
        <taxon>Bacteria</taxon>
        <taxon>Bacillati</taxon>
        <taxon>Bacillota</taxon>
        <taxon>Bacilli</taxon>
        <taxon>Bacillales</taxon>
        <taxon>Fictibacillaceae</taxon>
        <taxon>Fictibacillus</taxon>
    </lineage>
</organism>
<sequence length="164" mass="18460">MKLFITFGTQHFLEKLPEASHEHAILLESGGDAALIAENEETNPFEEGHSYEILNSRGNLKNGSFAVLNHIQVTDEGRVLFEERFHQRAGLVEKEPGFAAIRVLRPDKNDPYIILTLWESQSDFINWQQSSAYAEAHKDRGTGGGLPQTLFSGPSYVKQYRVLS</sequence>
<proteinExistence type="predicted"/>
<dbReference type="OrthoDB" id="2352283at2"/>
<dbReference type="RefSeq" id="WP_061967261.1">
    <property type="nucleotide sequence ID" value="NZ_FMAV01000001.1"/>
</dbReference>
<gene>
    <name evidence="2" type="ORF">AS030_00630</name>
</gene>
<dbReference type="EMBL" id="LNQN01000001">
    <property type="protein sequence ID" value="KSU84113.1"/>
    <property type="molecule type" value="Genomic_DNA"/>
</dbReference>
<accession>A0A0V8JAY9</accession>
<protein>
    <recommendedName>
        <fullName evidence="1">ABM domain-containing protein</fullName>
    </recommendedName>
</protein>
<keyword evidence="3" id="KW-1185">Reference proteome</keyword>
<name>A0A0V8JAY9_9BACL</name>
<evidence type="ECO:0000259" key="1">
    <source>
        <dbReference type="PROSITE" id="PS51725"/>
    </source>
</evidence>
<dbReference type="PROSITE" id="PS51725">
    <property type="entry name" value="ABM"/>
    <property type="match status" value="1"/>
</dbReference>
<dbReference type="Pfam" id="PF03992">
    <property type="entry name" value="ABM"/>
    <property type="match status" value="1"/>
</dbReference>
<reference evidence="2 3" key="1">
    <citation type="journal article" date="2014" name="Antonie Van Leeuwenhoek">
        <title>Fictibacillus enclensis sp. nov., isolated from marine sediment.</title>
        <authorList>
            <person name="Dastager S.G."/>
            <person name="Mawlankar R."/>
            <person name="Srinivasan K."/>
            <person name="Tang S.K."/>
            <person name="Lee J.C."/>
            <person name="Ramana V.V."/>
            <person name="Shouche Y.S."/>
        </authorList>
    </citation>
    <scope>NUCLEOTIDE SEQUENCE [LARGE SCALE GENOMIC DNA]</scope>
    <source>
        <strain evidence="2 3">NIO-1003</strain>
    </source>
</reference>
<dbReference type="AlphaFoldDB" id="A0A0V8JAY9"/>
<dbReference type="SUPFAM" id="SSF54909">
    <property type="entry name" value="Dimeric alpha+beta barrel"/>
    <property type="match status" value="1"/>
</dbReference>